<dbReference type="AlphaFoldDB" id="A0A381KQG7"/>
<dbReference type="Proteomes" id="UP000255528">
    <property type="component" value="Unassembled WGS sequence"/>
</dbReference>
<name>A0A381KQG7_9ENTR</name>
<dbReference type="SUPFAM" id="SSF52833">
    <property type="entry name" value="Thioredoxin-like"/>
    <property type="match status" value="1"/>
</dbReference>
<organism evidence="3 4">
    <name type="scientific">Buttiauxella agrestis</name>
    <dbReference type="NCBI Taxonomy" id="82977"/>
    <lineage>
        <taxon>Bacteria</taxon>
        <taxon>Pseudomonadati</taxon>
        <taxon>Pseudomonadota</taxon>
        <taxon>Gammaproteobacteria</taxon>
        <taxon>Enterobacterales</taxon>
        <taxon>Enterobacteriaceae</taxon>
        <taxon>Buttiauxella</taxon>
    </lineage>
</organism>
<dbReference type="InterPro" id="IPR013766">
    <property type="entry name" value="Thioredoxin_domain"/>
</dbReference>
<accession>A0A381KQG7</accession>
<dbReference type="EMBL" id="UIGI01000002">
    <property type="protein sequence ID" value="SUY92905.1"/>
    <property type="molecule type" value="Genomic_DNA"/>
</dbReference>
<dbReference type="Gene3D" id="3.40.30.10">
    <property type="entry name" value="Glutaredoxin"/>
    <property type="match status" value="1"/>
</dbReference>
<keyword evidence="1" id="KW-0472">Membrane</keyword>
<keyword evidence="1" id="KW-0812">Transmembrane</keyword>
<dbReference type="InterPro" id="IPR001853">
    <property type="entry name" value="DSBA-like_thioredoxin_dom"/>
</dbReference>
<evidence type="ECO:0000313" key="3">
    <source>
        <dbReference type="EMBL" id="SUY92905.1"/>
    </source>
</evidence>
<dbReference type="RefSeq" id="WP_115632132.1">
    <property type="nucleotide sequence ID" value="NZ_UIGI01000002.1"/>
</dbReference>
<evidence type="ECO:0000256" key="1">
    <source>
        <dbReference type="SAM" id="Phobius"/>
    </source>
</evidence>
<protein>
    <submittedName>
        <fullName evidence="3">Protein-disulfide isomerase</fullName>
    </submittedName>
</protein>
<dbReference type="GO" id="GO:0016853">
    <property type="term" value="F:isomerase activity"/>
    <property type="evidence" value="ECO:0007669"/>
    <property type="project" value="UniProtKB-KW"/>
</dbReference>
<sequence>MQKSSLLKPIAMVVASAIIATAASVYISANYFKPQHYTKDEIGKVAAEFLVQHPDYLLKAGEALETNKVSASIQALIPFAPALFETAATPSIGPADADVAVIEFFDYLCHYCQQVTPVVEQSFDQSKGVKFFFKEFPIFAGSKPVSGMSSATGLYIFKKYGAEAYHKFHNNLMAVTGTFLRSQKTFTENDLKMVIDKSGFEVSMTDDDKKYFEEIISINMQLGEKLGINGTPGFIIMNMKNPTALTTTFIPGATDLSTLQAAISKARGQ</sequence>
<keyword evidence="1" id="KW-1133">Transmembrane helix</keyword>
<feature type="domain" description="Thioredoxin" evidence="2">
    <location>
        <begin position="40"/>
        <end position="221"/>
    </location>
</feature>
<keyword evidence="3" id="KW-0413">Isomerase</keyword>
<evidence type="ECO:0000259" key="2">
    <source>
        <dbReference type="PROSITE" id="PS51352"/>
    </source>
</evidence>
<dbReference type="Pfam" id="PF01323">
    <property type="entry name" value="DSBA"/>
    <property type="match status" value="1"/>
</dbReference>
<dbReference type="GO" id="GO:0016491">
    <property type="term" value="F:oxidoreductase activity"/>
    <property type="evidence" value="ECO:0007669"/>
    <property type="project" value="InterPro"/>
</dbReference>
<reference evidence="3 4" key="1">
    <citation type="submission" date="2018-06" db="EMBL/GenBank/DDBJ databases">
        <authorList>
            <consortium name="Pathogen Informatics"/>
            <person name="Doyle S."/>
        </authorList>
    </citation>
    <scope>NUCLEOTIDE SEQUENCE [LARGE SCALE GENOMIC DNA]</scope>
    <source>
        <strain evidence="3 4">NCTC12119</strain>
    </source>
</reference>
<evidence type="ECO:0000313" key="4">
    <source>
        <dbReference type="Proteomes" id="UP000255528"/>
    </source>
</evidence>
<proteinExistence type="predicted"/>
<dbReference type="InterPro" id="IPR036249">
    <property type="entry name" value="Thioredoxin-like_sf"/>
</dbReference>
<feature type="transmembrane region" description="Helical" evidence="1">
    <location>
        <begin position="6"/>
        <end position="29"/>
    </location>
</feature>
<dbReference type="PROSITE" id="PS51352">
    <property type="entry name" value="THIOREDOXIN_2"/>
    <property type="match status" value="1"/>
</dbReference>
<gene>
    <name evidence="3" type="ORF">NCTC12119_04935</name>
</gene>